<dbReference type="Proteomes" id="UP000230069">
    <property type="component" value="Unassembled WGS sequence"/>
</dbReference>
<reference evidence="1 2" key="1">
    <citation type="submission" date="2017-09" db="EMBL/GenBank/DDBJ databases">
        <title>WGS assembly of Aquilegia coerulea Goldsmith.</title>
        <authorList>
            <person name="Hodges S."/>
            <person name="Kramer E."/>
            <person name="Nordborg M."/>
            <person name="Tomkins J."/>
            <person name="Borevitz J."/>
            <person name="Derieg N."/>
            <person name="Yan J."/>
            <person name="Mihaltcheva S."/>
            <person name="Hayes R.D."/>
            <person name="Rokhsar D."/>
        </authorList>
    </citation>
    <scope>NUCLEOTIDE SEQUENCE [LARGE SCALE GENOMIC DNA]</scope>
    <source>
        <strain evidence="2">cv. Goldsmith</strain>
    </source>
</reference>
<dbReference type="AlphaFoldDB" id="A0A2G5EBC0"/>
<dbReference type="InterPro" id="IPR047139">
    <property type="entry name" value="ANKZ1/VMS1"/>
</dbReference>
<dbReference type="EMBL" id="KZ305027">
    <property type="protein sequence ID" value="PIA53052.1"/>
    <property type="molecule type" value="Genomic_DNA"/>
</dbReference>
<dbReference type="STRING" id="218851.A0A2G5EBC0"/>
<keyword evidence="2" id="KW-1185">Reference proteome</keyword>
<evidence type="ECO:0000313" key="2">
    <source>
        <dbReference type="Proteomes" id="UP000230069"/>
    </source>
</evidence>
<evidence type="ECO:0000313" key="1">
    <source>
        <dbReference type="EMBL" id="PIA53052.1"/>
    </source>
</evidence>
<name>A0A2G5EBC0_AQUCA</name>
<dbReference type="InParanoid" id="A0A2G5EBC0"/>
<dbReference type="PANTHER" id="PTHR16036">
    <property type="entry name" value="ANKYRIN REPEAT AND ZINC FINGER DOMAIN-CONTAINING PROTEIN 1"/>
    <property type="match status" value="1"/>
</dbReference>
<sequence length="169" mass="19138">METLKLVSRRKKMLKRIAKAEEIKNCGKLNKKLRLKQLLPKMFYCSYNPRAAPDPVIKTRTIASNGVQLSKEEELKRTQDAGREKRATAAEKRIAEAALNTLRTSKSEPATRAVNDVNCYCCNVSLAGKSTIITITSTAAHHALYPMRCWKMDELMCPVSYIQYKSELL</sequence>
<proteinExistence type="predicted"/>
<accession>A0A2G5EBC0</accession>
<gene>
    <name evidence="1" type="ORF">AQUCO_01000725v1</name>
</gene>
<protein>
    <submittedName>
        <fullName evidence="1">Uncharacterized protein</fullName>
    </submittedName>
</protein>
<dbReference type="OrthoDB" id="429841at2759"/>
<dbReference type="GO" id="GO:0036503">
    <property type="term" value="P:ERAD pathway"/>
    <property type="evidence" value="ECO:0007669"/>
    <property type="project" value="TreeGrafter"/>
</dbReference>
<dbReference type="PANTHER" id="PTHR16036:SF2">
    <property type="entry name" value="TRNA ENDONUCLEASE ANKZF1"/>
    <property type="match status" value="1"/>
</dbReference>
<organism evidence="1 2">
    <name type="scientific">Aquilegia coerulea</name>
    <name type="common">Rocky mountain columbine</name>
    <dbReference type="NCBI Taxonomy" id="218851"/>
    <lineage>
        <taxon>Eukaryota</taxon>
        <taxon>Viridiplantae</taxon>
        <taxon>Streptophyta</taxon>
        <taxon>Embryophyta</taxon>
        <taxon>Tracheophyta</taxon>
        <taxon>Spermatophyta</taxon>
        <taxon>Magnoliopsida</taxon>
        <taxon>Ranunculales</taxon>
        <taxon>Ranunculaceae</taxon>
        <taxon>Thalictroideae</taxon>
        <taxon>Aquilegia</taxon>
    </lineage>
</organism>